<dbReference type="InterPro" id="IPR014044">
    <property type="entry name" value="CAP_dom"/>
</dbReference>
<evidence type="ECO:0000259" key="1">
    <source>
        <dbReference type="Pfam" id="PF00188"/>
    </source>
</evidence>
<evidence type="ECO:0000313" key="3">
    <source>
        <dbReference type="EMBL" id="SKA74071.1"/>
    </source>
</evidence>
<keyword evidence="4" id="KW-1185">Reference proteome</keyword>
<dbReference type="Gene3D" id="3.40.33.10">
    <property type="entry name" value="CAP"/>
    <property type="match status" value="1"/>
</dbReference>
<evidence type="ECO:0000313" key="4">
    <source>
        <dbReference type="Proteomes" id="UP000190814"/>
    </source>
</evidence>
<protein>
    <submittedName>
        <fullName evidence="3">Ig-like domain (Group 2)</fullName>
    </submittedName>
</protein>
<feature type="non-terminal residue" evidence="3">
    <location>
        <position position="363"/>
    </location>
</feature>
<sequence length="363" mass="42305">TLYVGEKLNIKVKKYTSSSKKKKLVFKSNNKKVTVTKKGIIAAKKAGSAKVTVKAKNSNKKTIIKVKVKKVPKDKVVGLNYKANWRYSSYYDYAKSDYLLINGWPQFDENGKAKVKSGAKKIKFKRKEDIKNYKISWLDLNRADGYEVQRWHFVTDWDTKGHWETIKDIKNNYFKFSDFDENELAKFRVRAYNIVDDEKIYYKSSEILSIRTEHASTDYKNPLINRWISEEAFYLQNIVRNKAGRELLKWDEDLYTFACYRVEGRVKGYYLDHGWSDSMFDAFTNNSYEPGTNIEIENYYGTSYSARDSISAWQNSKGHYAWMISKLVKYGAIAMGSGESYAVFTEKVDNMRGNTSEIDFEAI</sequence>
<gene>
    <name evidence="3" type="ORF">SAMN02745111_02478</name>
</gene>
<feature type="domain" description="SCP" evidence="1">
    <location>
        <begin position="234"/>
        <end position="340"/>
    </location>
</feature>
<feature type="domain" description="BIG2" evidence="2">
    <location>
        <begin position="2"/>
        <end position="66"/>
    </location>
</feature>
<feature type="non-terminal residue" evidence="3">
    <location>
        <position position="1"/>
    </location>
</feature>
<dbReference type="Pfam" id="PF00188">
    <property type="entry name" value="CAP"/>
    <property type="match status" value="1"/>
</dbReference>
<dbReference type="RefSeq" id="WP_200804003.1">
    <property type="nucleotide sequence ID" value="NZ_FUXZ01000044.1"/>
</dbReference>
<dbReference type="Proteomes" id="UP000190814">
    <property type="component" value="Unassembled WGS sequence"/>
</dbReference>
<dbReference type="Gene3D" id="2.60.40.1080">
    <property type="match status" value="1"/>
</dbReference>
<organism evidence="3 4">
    <name type="scientific">Eubacterium uniforme</name>
    <dbReference type="NCBI Taxonomy" id="39495"/>
    <lineage>
        <taxon>Bacteria</taxon>
        <taxon>Bacillati</taxon>
        <taxon>Bacillota</taxon>
        <taxon>Clostridia</taxon>
        <taxon>Eubacteriales</taxon>
        <taxon>Eubacteriaceae</taxon>
        <taxon>Eubacterium</taxon>
    </lineage>
</organism>
<dbReference type="AlphaFoldDB" id="A0A1T4WBJ3"/>
<proteinExistence type="predicted"/>
<reference evidence="3 4" key="1">
    <citation type="submission" date="2017-02" db="EMBL/GenBank/DDBJ databases">
        <authorList>
            <person name="Peterson S.W."/>
        </authorList>
    </citation>
    <scope>NUCLEOTIDE SEQUENCE [LARGE SCALE GENOMIC DNA]</scope>
    <source>
        <strain evidence="3 4">ATCC 35992</strain>
    </source>
</reference>
<dbReference type="InterPro" id="IPR003343">
    <property type="entry name" value="Big_2"/>
</dbReference>
<dbReference type="InterPro" id="IPR008964">
    <property type="entry name" value="Invasin/intimin_cell_adhesion"/>
</dbReference>
<name>A0A1T4WBJ3_9FIRM</name>
<dbReference type="EMBL" id="FUXZ01000044">
    <property type="protein sequence ID" value="SKA74071.1"/>
    <property type="molecule type" value="Genomic_DNA"/>
</dbReference>
<dbReference type="SUPFAM" id="SSF55797">
    <property type="entry name" value="PR-1-like"/>
    <property type="match status" value="1"/>
</dbReference>
<accession>A0A1T4WBJ3</accession>
<dbReference type="SUPFAM" id="SSF49373">
    <property type="entry name" value="Invasin/intimin cell-adhesion fragments"/>
    <property type="match status" value="1"/>
</dbReference>
<dbReference type="Pfam" id="PF02368">
    <property type="entry name" value="Big_2"/>
    <property type="match status" value="1"/>
</dbReference>
<dbReference type="InterPro" id="IPR035940">
    <property type="entry name" value="CAP_sf"/>
</dbReference>
<evidence type="ECO:0000259" key="2">
    <source>
        <dbReference type="Pfam" id="PF02368"/>
    </source>
</evidence>